<gene>
    <name evidence="1" type="ORF">MSG28_014849</name>
</gene>
<comment type="caution">
    <text evidence="1">The sequence shown here is derived from an EMBL/GenBank/DDBJ whole genome shotgun (WGS) entry which is preliminary data.</text>
</comment>
<sequence length="1538" mass="170345">MLEAIVHWSPSRHCMAEEILGKADDAVKGYRQLQEPMQIRRDNLEDAALLHRWDRDADEEMRWMVEREPLAALKDTGATLQETQALLKKHLALEAELMAREPTVNAVCGRATALARRGHFAGAALETRARDLAAALAALQAAAAARAARLQARKDLLQVTDTACNTPQAPRSRRAPGTSPPPSPRSRPPPPPAPPACRPARTCYRRRARDARPGPRRRPRRAPGRRRRPRRPPAGPQDLLQVTDTACNTPQAPRSRRAPGTSPRPRRAPGRRRRPRRPPAGPQGPATGAALETRARDLAAALAALQAAAAARAARLQARKDLLQVTDTACNTPQAPRSRRAPGTSPPPSPRSRPPPPPAPPACRPARTCYRRRARDARPGLAAALAALQAAAAARAAACRPARTCYRRRARDARPGPRRRPRRAPGRRRARAARLQARKDLLQVTDTACNTPQAPRSRRAPTSRRPRRAPGRRRRPRARCRPQDLLQLTSDISEVSQLLAGQRAALAAGDCGRDEDSALALRTRLQAQQRELAALRPAIDALKERAQQAERNPEDAEEVKKQMDALQEQYEEMKLLSAKRQQRLEQSLKYFKFVQECSEAQEWISEQMGAAASEEYGLDVEHVDTLQQAFDYFLAQLNANEGRIEAVCEAGNALLEENTPEADRVRQRIDDVRGLWDDLRELALARQEALAGARQVHEFDRAADETVAWIAEKEPALASDGGRSLNELHAQKRRLHALTDDLAAITAAHAKLSDEAERLGSAFPDAREHVASKLEDVSDALRALTARAATGQQQIELAHQLQAYFQTYQDLLWVWIGESAGVESHRAWTNETIAVVTAPELAHDVPGAERLLARHKDIGAEVAAKDDAFQALYSDGEKLVREGHFMSAEIEERMATLRARRAQLDAAWAARADIYAQHLDALVFRREADALDAWITNRVPLVRDGKVGESVGQVEQLLARHTELEQAILAHSDKFQALNRITLVEQAFQKQKESEEAARAASQAQQAAERALRHRRQEVERIAEQRRRDIAPPPRDDQLSSAAPEPSPGAAPAAAAAPAPASSEETLSPAPQFDRLPRNDPVKRAESMSVMKTPKRTPSFTTRRRTQSFRRHRRPDAELPPVEIEGYLERKQESGVGGKRATVRSWRSYYCVLCGQLLCFFRDELDFAAAKAAAPPQAILNARCEAAGDYTKRAHVFRVRCADGAEYLFGCSSAALMRDWVAKLSFHAQLPPELQLTPYAPPESPNAELKRRLQRSASSSSSAQSSPEPARRARTQAEILQEHRDQARTSADRPSLAENASQNTTPERNIESSVLPSLPPRKPPSQEDVSEVVLRNSEQATGSWGRSRFSNGRDLNSEFIRSQRDAADGAPPLPLSGPPDRPPAIPERQPNIPERQPNIPERQPNIPERQTNIPERQPNIPERQPNQVSALVNSYQQRVSRDQNRNMPSAWQNYERQNNNWGVETSHFYSASELAYGGNQRPASVAGSGGSPALDQRPASRSSGESELSVSGVSKEKKDKKGVFGGLFSRKKRPQSHM</sequence>
<evidence type="ECO:0000313" key="2">
    <source>
        <dbReference type="Proteomes" id="UP001064048"/>
    </source>
</evidence>
<keyword evidence="2" id="KW-1185">Reference proteome</keyword>
<organism evidence="1 2">
    <name type="scientific">Choristoneura fumiferana</name>
    <name type="common">Spruce budworm moth</name>
    <name type="synonym">Archips fumiferana</name>
    <dbReference type="NCBI Taxonomy" id="7141"/>
    <lineage>
        <taxon>Eukaryota</taxon>
        <taxon>Metazoa</taxon>
        <taxon>Ecdysozoa</taxon>
        <taxon>Arthropoda</taxon>
        <taxon>Hexapoda</taxon>
        <taxon>Insecta</taxon>
        <taxon>Pterygota</taxon>
        <taxon>Neoptera</taxon>
        <taxon>Endopterygota</taxon>
        <taxon>Lepidoptera</taxon>
        <taxon>Glossata</taxon>
        <taxon>Ditrysia</taxon>
        <taxon>Tortricoidea</taxon>
        <taxon>Tortricidae</taxon>
        <taxon>Tortricinae</taxon>
        <taxon>Choristoneura</taxon>
    </lineage>
</organism>
<dbReference type="EMBL" id="CM046126">
    <property type="protein sequence ID" value="KAI8427256.1"/>
    <property type="molecule type" value="Genomic_DNA"/>
</dbReference>
<accession>A0ACC0JSU9</accession>
<protein>
    <submittedName>
        <fullName evidence="1">Uncharacterized protein</fullName>
    </submittedName>
</protein>
<dbReference type="Proteomes" id="UP001064048">
    <property type="component" value="Chromosome 26"/>
</dbReference>
<name>A0ACC0JSU9_CHOFU</name>
<reference evidence="1 2" key="1">
    <citation type="journal article" date="2022" name="Genome Biol. Evol.">
        <title>The Spruce Budworm Genome: Reconstructing the Evolutionary History of Antifreeze Proteins.</title>
        <authorList>
            <person name="Beliveau C."/>
            <person name="Gagne P."/>
            <person name="Picq S."/>
            <person name="Vernygora O."/>
            <person name="Keeling C.I."/>
            <person name="Pinkney K."/>
            <person name="Doucet D."/>
            <person name="Wen F."/>
            <person name="Johnston J.S."/>
            <person name="Maaroufi H."/>
            <person name="Boyle B."/>
            <person name="Laroche J."/>
            <person name="Dewar K."/>
            <person name="Juretic N."/>
            <person name="Blackburn G."/>
            <person name="Nisole A."/>
            <person name="Brunet B."/>
            <person name="Brandao M."/>
            <person name="Lumley L."/>
            <person name="Duan J."/>
            <person name="Quan G."/>
            <person name="Lucarotti C.J."/>
            <person name="Roe A.D."/>
            <person name="Sperling F.A.H."/>
            <person name="Levesque R.C."/>
            <person name="Cusson M."/>
        </authorList>
    </citation>
    <scope>NUCLEOTIDE SEQUENCE [LARGE SCALE GENOMIC DNA]</scope>
    <source>
        <strain evidence="1">Glfc:IPQL:Cfum</strain>
    </source>
</reference>
<evidence type="ECO:0000313" key="1">
    <source>
        <dbReference type="EMBL" id="KAI8427256.1"/>
    </source>
</evidence>
<proteinExistence type="predicted"/>